<keyword evidence="4" id="KW-1185">Reference proteome</keyword>
<accession>A0ABW7EXX4</accession>
<evidence type="ECO:0000313" key="3">
    <source>
        <dbReference type="EMBL" id="MFG6429212.1"/>
    </source>
</evidence>
<dbReference type="Proteomes" id="UP001606210">
    <property type="component" value="Unassembled WGS sequence"/>
</dbReference>
<organism evidence="3 4">
    <name type="scientific">Pelomonas parva</name>
    <dbReference type="NCBI Taxonomy" id="3299032"/>
    <lineage>
        <taxon>Bacteria</taxon>
        <taxon>Pseudomonadati</taxon>
        <taxon>Pseudomonadota</taxon>
        <taxon>Betaproteobacteria</taxon>
        <taxon>Burkholderiales</taxon>
        <taxon>Sphaerotilaceae</taxon>
        <taxon>Roseateles</taxon>
    </lineage>
</organism>
<dbReference type="RefSeq" id="WP_394476485.1">
    <property type="nucleotide sequence ID" value="NZ_JBIGHV010000002.1"/>
</dbReference>
<dbReference type="Pfam" id="PF07589">
    <property type="entry name" value="PEP-CTERM"/>
    <property type="match status" value="1"/>
</dbReference>
<feature type="signal peptide" evidence="1">
    <location>
        <begin position="1"/>
        <end position="37"/>
    </location>
</feature>
<keyword evidence="1" id="KW-0732">Signal</keyword>
<name>A0ABW7EXX4_9BURK</name>
<evidence type="ECO:0000313" key="4">
    <source>
        <dbReference type="Proteomes" id="UP001606210"/>
    </source>
</evidence>
<sequence>MLSQAPPLSPRLVGKLMRHLSSSVLLACTLAGSAAQAAVYVSSDHTVPGGNAWNSAFGSQQNVHVGQASGGGLVSGVDLDIVAGAALNGDLYARSDSRTAIYGGSFTHYANGYRTSLRLYDSAHVKVAYDKASLGIANVDDHSSLTLENGRVDGIQVHDSGTARVSGGVIQSLSSFTIAEAAGIGAHLELTGGRTNGIVRATQGGSVDVSGGNFSTLFSYNGLIEVSGGLGATNGRLGSSKGGLGQFVLYGSNFALSNARADSYFDPTYWISGPGVSYVLTGTLLNGQTIRASYFEEGLVLGEAPRNIAFAASPVPEPTTASLMLMGLALAAWMACKGRQRV</sequence>
<feature type="domain" description="Ice-binding protein C-terminal" evidence="2">
    <location>
        <begin position="314"/>
        <end position="336"/>
    </location>
</feature>
<evidence type="ECO:0000256" key="1">
    <source>
        <dbReference type="SAM" id="SignalP"/>
    </source>
</evidence>
<evidence type="ECO:0000259" key="2">
    <source>
        <dbReference type="Pfam" id="PF07589"/>
    </source>
</evidence>
<proteinExistence type="predicted"/>
<comment type="caution">
    <text evidence="3">The sequence shown here is derived from an EMBL/GenBank/DDBJ whole genome shotgun (WGS) entry which is preliminary data.</text>
</comment>
<dbReference type="NCBIfam" id="TIGR02595">
    <property type="entry name" value="PEP_CTERM"/>
    <property type="match status" value="1"/>
</dbReference>
<feature type="chain" id="PRO_5045341014" evidence="1">
    <location>
        <begin position="38"/>
        <end position="342"/>
    </location>
</feature>
<dbReference type="InterPro" id="IPR013424">
    <property type="entry name" value="Ice-binding_C"/>
</dbReference>
<reference evidence="3 4" key="1">
    <citation type="submission" date="2024-08" db="EMBL/GenBank/DDBJ databases">
        <authorList>
            <person name="Lu H."/>
        </authorList>
    </citation>
    <scope>NUCLEOTIDE SEQUENCE [LARGE SCALE GENOMIC DNA]</scope>
    <source>
        <strain evidence="3 4">LYH14W</strain>
    </source>
</reference>
<protein>
    <submittedName>
        <fullName evidence="3">PEP-CTERM sorting domain-containing protein</fullName>
    </submittedName>
</protein>
<gene>
    <name evidence="3" type="ORF">ACG00Y_04775</name>
</gene>
<dbReference type="EMBL" id="JBIGHV010000002">
    <property type="protein sequence ID" value="MFG6429212.1"/>
    <property type="molecule type" value="Genomic_DNA"/>
</dbReference>